<comment type="caution">
    <text evidence="1">The sequence shown here is derived from an EMBL/GenBank/DDBJ whole genome shotgun (WGS) entry which is preliminary data.</text>
</comment>
<keyword evidence="2" id="KW-1185">Reference proteome</keyword>
<proteinExistence type="predicted"/>
<evidence type="ECO:0000313" key="1">
    <source>
        <dbReference type="EMBL" id="TKC10607.1"/>
    </source>
</evidence>
<evidence type="ECO:0000313" key="2">
    <source>
        <dbReference type="Proteomes" id="UP000309488"/>
    </source>
</evidence>
<accession>A0A4U1CR47</accession>
<reference evidence="1 2" key="1">
    <citation type="submission" date="2019-04" db="EMBL/GenBank/DDBJ databases">
        <title>Pedobacter sp. RP-3-22 sp. nov., isolated from Arctic soil.</title>
        <authorList>
            <person name="Dahal R.H."/>
            <person name="Kim D.-U."/>
        </authorList>
    </citation>
    <scope>NUCLEOTIDE SEQUENCE [LARGE SCALE GENOMIC DNA]</scope>
    <source>
        <strain evidence="1 2">RP-3-22</strain>
    </source>
</reference>
<organism evidence="1 2">
    <name type="scientific">Pedobacter polaris</name>
    <dbReference type="NCBI Taxonomy" id="2571273"/>
    <lineage>
        <taxon>Bacteria</taxon>
        <taxon>Pseudomonadati</taxon>
        <taxon>Bacteroidota</taxon>
        <taxon>Sphingobacteriia</taxon>
        <taxon>Sphingobacteriales</taxon>
        <taxon>Sphingobacteriaceae</taxon>
        <taxon>Pedobacter</taxon>
    </lineage>
</organism>
<dbReference type="OrthoDB" id="880927at2"/>
<dbReference type="Proteomes" id="UP000309488">
    <property type="component" value="Unassembled WGS sequence"/>
</dbReference>
<dbReference type="AlphaFoldDB" id="A0A4U1CR47"/>
<dbReference type="EMBL" id="SWBR01000002">
    <property type="protein sequence ID" value="TKC10607.1"/>
    <property type="molecule type" value="Genomic_DNA"/>
</dbReference>
<protein>
    <submittedName>
        <fullName evidence="1">Uncharacterized protein</fullName>
    </submittedName>
</protein>
<name>A0A4U1CR47_9SPHI</name>
<sequence>MAKSENNEVMFGARGRVGNLVVFKNFGKDQTVISRLRRKVKNPVYTDKQENVKYKFKEAVIYAKGIVGDPDLLAFYQKFAKPGTSAYNLALADFCKVPEIRLIDTDNYVGQIGDKIRVRAIDNFRVMEVKVSIHDASDTLLEAGLATLSANSVDWFYETIVANGNLAGTKVTAEATDVPGNTISETVII</sequence>
<gene>
    <name evidence="1" type="ORF">FA048_10535</name>
</gene>
<dbReference type="RefSeq" id="WP_136840614.1">
    <property type="nucleotide sequence ID" value="NZ_SWBR01000002.1"/>
</dbReference>